<feature type="transmembrane region" description="Helical" evidence="1">
    <location>
        <begin position="198"/>
        <end position="224"/>
    </location>
</feature>
<proteinExistence type="predicted"/>
<name>A0A1F7XXA9_9BACT</name>
<feature type="transmembrane region" description="Helical" evidence="1">
    <location>
        <begin position="331"/>
        <end position="348"/>
    </location>
</feature>
<evidence type="ECO:0000313" key="2">
    <source>
        <dbReference type="EMBL" id="OGM19707.1"/>
    </source>
</evidence>
<feature type="transmembrane region" description="Helical" evidence="1">
    <location>
        <begin position="115"/>
        <end position="136"/>
    </location>
</feature>
<feature type="transmembrane region" description="Helical" evidence="1">
    <location>
        <begin position="273"/>
        <end position="292"/>
    </location>
</feature>
<sequence length="438" mass="51984">MQELIIKLLGKQRNIVFLIIAAFVFRLAFSFIVWHPDVNNHLDWGIRYFEYGPEKFYAPESNIWSYTWPNQPPGTIYIFAFSRKLFESIFNFFWFINIKIPAFPSGIITYFEHNLYPAVVKLPGIIADFGIAYLLYKYLRILLKGNRAKIVSRLGLVVFLYNPVIWYTSSVWGQYDSIINFFALLSFYLLIKKRLTFSLIALALCLFIKLSLVIFLPIYLVYLLKQKYSFFNLLRSILISFMLIGIFTLPFSQGEPYSWLYKLYIDKVYVQQQHLITANAFNIWATIATIHLRSYTQYLGPLMYKTWGFILFSLAYFPALYLLYKKSSHNSLIWTLTIAAFSSFMLLPNMHERYLYPLFPVLTILTIKHVKLIWVYISVSLISLLNLYNFWWVPKLAILVSFLAYQDRLTPRLLGFVNFIIFIYFYRLYLRQMVRAKL</sequence>
<keyword evidence="1" id="KW-0472">Membrane</keyword>
<dbReference type="Proteomes" id="UP000178446">
    <property type="component" value="Unassembled WGS sequence"/>
</dbReference>
<feature type="transmembrane region" description="Helical" evidence="1">
    <location>
        <begin position="304"/>
        <end position="324"/>
    </location>
</feature>
<dbReference type="EMBL" id="MGGB01000002">
    <property type="protein sequence ID" value="OGM19707.1"/>
    <property type="molecule type" value="Genomic_DNA"/>
</dbReference>
<evidence type="ECO:0008006" key="4">
    <source>
        <dbReference type="Google" id="ProtNLM"/>
    </source>
</evidence>
<feature type="transmembrane region" description="Helical" evidence="1">
    <location>
        <begin position="411"/>
        <end position="430"/>
    </location>
</feature>
<accession>A0A1F7XXA9</accession>
<feature type="transmembrane region" description="Helical" evidence="1">
    <location>
        <begin position="148"/>
        <end position="166"/>
    </location>
</feature>
<protein>
    <recommendedName>
        <fullName evidence="4">Glycosyltransferase RgtA/B/C/D-like domain-containing protein</fullName>
    </recommendedName>
</protein>
<keyword evidence="1" id="KW-1133">Transmembrane helix</keyword>
<dbReference type="AlphaFoldDB" id="A0A1F7XXA9"/>
<organism evidence="2 3">
    <name type="scientific">Candidatus Woesebacteria bacterium RIFCSPHIGHO2_01_FULL_37_10</name>
    <dbReference type="NCBI Taxonomy" id="1802489"/>
    <lineage>
        <taxon>Bacteria</taxon>
        <taxon>Candidatus Woeseibacteriota</taxon>
    </lineage>
</organism>
<evidence type="ECO:0000256" key="1">
    <source>
        <dbReference type="SAM" id="Phobius"/>
    </source>
</evidence>
<feature type="transmembrane region" description="Helical" evidence="1">
    <location>
        <begin position="230"/>
        <end position="252"/>
    </location>
</feature>
<gene>
    <name evidence="2" type="ORF">A2685_01145</name>
</gene>
<evidence type="ECO:0000313" key="3">
    <source>
        <dbReference type="Proteomes" id="UP000178446"/>
    </source>
</evidence>
<comment type="caution">
    <text evidence="2">The sequence shown here is derived from an EMBL/GenBank/DDBJ whole genome shotgun (WGS) entry which is preliminary data.</text>
</comment>
<feature type="transmembrane region" description="Helical" evidence="1">
    <location>
        <begin position="15"/>
        <end position="34"/>
    </location>
</feature>
<reference evidence="2 3" key="1">
    <citation type="journal article" date="2016" name="Nat. Commun.">
        <title>Thousands of microbial genomes shed light on interconnected biogeochemical processes in an aquifer system.</title>
        <authorList>
            <person name="Anantharaman K."/>
            <person name="Brown C.T."/>
            <person name="Hug L.A."/>
            <person name="Sharon I."/>
            <person name="Castelle C.J."/>
            <person name="Probst A.J."/>
            <person name="Thomas B.C."/>
            <person name="Singh A."/>
            <person name="Wilkins M.J."/>
            <person name="Karaoz U."/>
            <person name="Brodie E.L."/>
            <person name="Williams K.H."/>
            <person name="Hubbard S.S."/>
            <person name="Banfield J.F."/>
        </authorList>
    </citation>
    <scope>NUCLEOTIDE SEQUENCE [LARGE SCALE GENOMIC DNA]</scope>
</reference>
<keyword evidence="1" id="KW-0812">Transmembrane</keyword>